<evidence type="ECO:0000313" key="2">
    <source>
        <dbReference type="EMBL" id="GKV04382.1"/>
    </source>
</evidence>
<accession>A0AAV5IR70</accession>
<keyword evidence="3" id="KW-1185">Reference proteome</keyword>
<dbReference type="Pfam" id="PF04525">
    <property type="entry name" value="LOR"/>
    <property type="match status" value="1"/>
</dbReference>
<dbReference type="SUPFAM" id="SSF54518">
    <property type="entry name" value="Tubby C-terminal domain-like"/>
    <property type="match status" value="1"/>
</dbReference>
<sequence>MASGETRFPASELAYPPLVNPIVVIGPQFIVPHPMDLTISEKILKIGEGNFGVTDVKGNLLFKVRNNVISIRDRRTLLDSAGHPLVSLKQKILTAHKRWEVFRGDSNDPGDLIFSTKKSSMLQVRTELDVFLASNTSNVPDFKVKASWIERSGTIYAGDIVIGQMHKEHTMQSIVFDADSFAVTVYPNVDHAFIIALVVILDEISDDHSGDN</sequence>
<dbReference type="InterPro" id="IPR007612">
    <property type="entry name" value="LOR"/>
</dbReference>
<comment type="caution">
    <text evidence="2">The sequence shown here is derived from an EMBL/GenBank/DDBJ whole genome shotgun (WGS) entry which is preliminary data.</text>
</comment>
<evidence type="ECO:0000256" key="1">
    <source>
        <dbReference type="ARBA" id="ARBA00005437"/>
    </source>
</evidence>
<dbReference type="InterPro" id="IPR038595">
    <property type="entry name" value="LOR_sf"/>
</dbReference>
<name>A0AAV5IR70_9ROSI</name>
<proteinExistence type="inferred from homology"/>
<protein>
    <submittedName>
        <fullName evidence="2">Uncharacterized protein</fullName>
    </submittedName>
</protein>
<dbReference type="Gene3D" id="2.40.160.200">
    <property type="entry name" value="LURP1-related"/>
    <property type="match status" value="1"/>
</dbReference>
<dbReference type="AlphaFoldDB" id="A0AAV5IR70"/>
<dbReference type="EMBL" id="BPVZ01000021">
    <property type="protein sequence ID" value="GKV04382.1"/>
    <property type="molecule type" value="Genomic_DNA"/>
</dbReference>
<comment type="similarity">
    <text evidence="1">Belongs to the LOR family.</text>
</comment>
<reference evidence="2 3" key="1">
    <citation type="journal article" date="2021" name="Commun. Biol.">
        <title>The genome of Shorea leprosula (Dipterocarpaceae) highlights the ecological relevance of drought in aseasonal tropical rainforests.</title>
        <authorList>
            <person name="Ng K.K.S."/>
            <person name="Kobayashi M.J."/>
            <person name="Fawcett J.A."/>
            <person name="Hatakeyama M."/>
            <person name="Paape T."/>
            <person name="Ng C.H."/>
            <person name="Ang C.C."/>
            <person name="Tnah L.H."/>
            <person name="Lee C.T."/>
            <person name="Nishiyama T."/>
            <person name="Sese J."/>
            <person name="O'Brien M.J."/>
            <person name="Copetti D."/>
            <person name="Mohd Noor M.I."/>
            <person name="Ong R.C."/>
            <person name="Putra M."/>
            <person name="Sireger I.Z."/>
            <person name="Indrioko S."/>
            <person name="Kosugi Y."/>
            <person name="Izuno A."/>
            <person name="Isagi Y."/>
            <person name="Lee S.L."/>
            <person name="Shimizu K.K."/>
        </authorList>
    </citation>
    <scope>NUCLEOTIDE SEQUENCE [LARGE SCALE GENOMIC DNA]</scope>
    <source>
        <strain evidence="2">214</strain>
    </source>
</reference>
<dbReference type="Proteomes" id="UP001054252">
    <property type="component" value="Unassembled WGS sequence"/>
</dbReference>
<dbReference type="PANTHER" id="PTHR31087">
    <property type="match status" value="1"/>
</dbReference>
<dbReference type="PANTHER" id="PTHR31087:SF58">
    <property type="entry name" value="OS07G0230700 PROTEIN"/>
    <property type="match status" value="1"/>
</dbReference>
<gene>
    <name evidence="2" type="ORF">SLEP1_g16541</name>
</gene>
<organism evidence="2 3">
    <name type="scientific">Rubroshorea leprosula</name>
    <dbReference type="NCBI Taxonomy" id="152421"/>
    <lineage>
        <taxon>Eukaryota</taxon>
        <taxon>Viridiplantae</taxon>
        <taxon>Streptophyta</taxon>
        <taxon>Embryophyta</taxon>
        <taxon>Tracheophyta</taxon>
        <taxon>Spermatophyta</taxon>
        <taxon>Magnoliopsida</taxon>
        <taxon>eudicotyledons</taxon>
        <taxon>Gunneridae</taxon>
        <taxon>Pentapetalae</taxon>
        <taxon>rosids</taxon>
        <taxon>malvids</taxon>
        <taxon>Malvales</taxon>
        <taxon>Dipterocarpaceae</taxon>
        <taxon>Rubroshorea</taxon>
    </lineage>
</organism>
<evidence type="ECO:0000313" key="3">
    <source>
        <dbReference type="Proteomes" id="UP001054252"/>
    </source>
</evidence>
<dbReference type="InterPro" id="IPR025659">
    <property type="entry name" value="Tubby-like_C"/>
</dbReference>